<evidence type="ECO:0000313" key="3">
    <source>
        <dbReference type="Proteomes" id="UP000829720"/>
    </source>
</evidence>
<feature type="region of interest" description="Disordered" evidence="1">
    <location>
        <begin position="14"/>
        <end position="180"/>
    </location>
</feature>
<evidence type="ECO:0000256" key="1">
    <source>
        <dbReference type="SAM" id="MobiDB-lite"/>
    </source>
</evidence>
<proteinExistence type="predicted"/>
<comment type="caution">
    <text evidence="2">The sequence shown here is derived from an EMBL/GenBank/DDBJ whole genome shotgun (WGS) entry which is preliminary data.</text>
</comment>
<reference evidence="2" key="1">
    <citation type="submission" date="2021-01" db="EMBL/GenBank/DDBJ databases">
        <authorList>
            <person name="Zahm M."/>
            <person name="Roques C."/>
            <person name="Cabau C."/>
            <person name="Klopp C."/>
            <person name="Donnadieu C."/>
            <person name="Jouanno E."/>
            <person name="Lampietro C."/>
            <person name="Louis A."/>
            <person name="Herpin A."/>
            <person name="Echchiki A."/>
            <person name="Berthelot C."/>
            <person name="Parey E."/>
            <person name="Roest-Crollius H."/>
            <person name="Braasch I."/>
            <person name="Postlethwait J."/>
            <person name="Bobe J."/>
            <person name="Montfort J."/>
            <person name="Bouchez O."/>
            <person name="Begum T."/>
            <person name="Mejri S."/>
            <person name="Adams A."/>
            <person name="Chen W.-J."/>
            <person name="Guiguen Y."/>
        </authorList>
    </citation>
    <scope>NUCLEOTIDE SEQUENCE</scope>
    <source>
        <tissue evidence="2">Blood</tissue>
    </source>
</reference>
<dbReference type="OrthoDB" id="8946843at2759"/>
<gene>
    <name evidence="2" type="ORF">AGOR_G00243560</name>
</gene>
<protein>
    <submittedName>
        <fullName evidence="2">Uncharacterized protein</fullName>
    </submittedName>
</protein>
<feature type="compositionally biased region" description="Basic and acidic residues" evidence="1">
    <location>
        <begin position="42"/>
        <end position="89"/>
    </location>
</feature>
<feature type="compositionally biased region" description="Basic and acidic residues" evidence="1">
    <location>
        <begin position="22"/>
        <end position="31"/>
    </location>
</feature>
<keyword evidence="3" id="KW-1185">Reference proteome</keyword>
<organism evidence="2 3">
    <name type="scientific">Albula goreensis</name>
    <dbReference type="NCBI Taxonomy" id="1534307"/>
    <lineage>
        <taxon>Eukaryota</taxon>
        <taxon>Metazoa</taxon>
        <taxon>Chordata</taxon>
        <taxon>Craniata</taxon>
        <taxon>Vertebrata</taxon>
        <taxon>Euteleostomi</taxon>
        <taxon>Actinopterygii</taxon>
        <taxon>Neopterygii</taxon>
        <taxon>Teleostei</taxon>
        <taxon>Albuliformes</taxon>
        <taxon>Albulidae</taxon>
        <taxon>Albula</taxon>
    </lineage>
</organism>
<feature type="compositionally biased region" description="Polar residues" evidence="1">
    <location>
        <begin position="171"/>
        <end position="180"/>
    </location>
</feature>
<sequence length="180" mass="20809">MTDVVQKQQIMELLASSDEEDTKPAKPERLYVPKITGSVKGKFAEMEKQRQEEERKRTEEERKRRIAQDALEKTKIQRELAKRAEEIGDKGTTGCSSDAEEGDDSLQENAVPEKTTKTPGKIKINFEDLGKAKEEEERRKAEEEKQQRYEEQKRSLREASGGQWLHRRKTMSSSPKTRSL</sequence>
<dbReference type="EMBL" id="JAERUA010000024">
    <property type="protein sequence ID" value="KAI1883278.1"/>
    <property type="molecule type" value="Genomic_DNA"/>
</dbReference>
<dbReference type="AlphaFoldDB" id="A0A8T3CL16"/>
<name>A0A8T3CL16_9TELE</name>
<feature type="compositionally biased region" description="Basic and acidic residues" evidence="1">
    <location>
        <begin position="124"/>
        <end position="157"/>
    </location>
</feature>
<accession>A0A8T3CL16</accession>
<dbReference type="Proteomes" id="UP000829720">
    <property type="component" value="Unassembled WGS sequence"/>
</dbReference>
<evidence type="ECO:0000313" key="2">
    <source>
        <dbReference type="EMBL" id="KAI1883278.1"/>
    </source>
</evidence>